<sequence>MSVKINHEHHSSLYWLVMIFTGLFILGIAIKILSFFFNANEGIGLAINNIGWYLFLPGAVGLLIMMLIHAIFRKNYE</sequence>
<evidence type="ECO:0000313" key="3">
    <source>
        <dbReference type="Proteomes" id="UP000007590"/>
    </source>
</evidence>
<gene>
    <name evidence="2" type="ordered locus">Solca_0727</name>
</gene>
<dbReference type="EMBL" id="CP003349">
    <property type="protein sequence ID" value="AFD05851.1"/>
    <property type="molecule type" value="Genomic_DNA"/>
</dbReference>
<keyword evidence="3" id="KW-1185">Reference proteome</keyword>
<organism evidence="2 3">
    <name type="scientific">Solitalea canadensis (strain ATCC 29591 / DSM 3403 / JCM 21819 / LMG 8368 / NBRC 15130 / NCIMB 12057 / USAM 9D)</name>
    <name type="common">Flexibacter canadensis</name>
    <dbReference type="NCBI Taxonomy" id="929556"/>
    <lineage>
        <taxon>Bacteria</taxon>
        <taxon>Pseudomonadati</taxon>
        <taxon>Bacteroidota</taxon>
        <taxon>Sphingobacteriia</taxon>
        <taxon>Sphingobacteriales</taxon>
        <taxon>Sphingobacteriaceae</taxon>
        <taxon>Solitalea</taxon>
    </lineage>
</organism>
<proteinExistence type="predicted"/>
<dbReference type="OrthoDB" id="9883320at2"/>
<feature type="transmembrane region" description="Helical" evidence="1">
    <location>
        <begin position="12"/>
        <end position="38"/>
    </location>
</feature>
<accession>H8KPF3</accession>
<reference evidence="2" key="1">
    <citation type="submission" date="2012-02" db="EMBL/GenBank/DDBJ databases">
        <title>The complete genome of Solitalea canadensis DSM 3403.</title>
        <authorList>
            <consortium name="US DOE Joint Genome Institute (JGI-PGF)"/>
            <person name="Lucas S."/>
            <person name="Copeland A."/>
            <person name="Lapidus A."/>
            <person name="Glavina del Rio T."/>
            <person name="Dalin E."/>
            <person name="Tice H."/>
            <person name="Bruce D."/>
            <person name="Goodwin L."/>
            <person name="Pitluck S."/>
            <person name="Peters L."/>
            <person name="Ovchinnikova G."/>
            <person name="Lu M."/>
            <person name="Kyrpides N."/>
            <person name="Mavromatis K."/>
            <person name="Ivanova N."/>
            <person name="Brettin T."/>
            <person name="Detter J.C."/>
            <person name="Han C."/>
            <person name="Larimer F."/>
            <person name="Land M."/>
            <person name="Hauser L."/>
            <person name="Markowitz V."/>
            <person name="Cheng J.-F."/>
            <person name="Hugenholtz P."/>
            <person name="Woyke T."/>
            <person name="Wu D."/>
            <person name="Spring S."/>
            <person name="Schroeder M."/>
            <person name="Kopitz M."/>
            <person name="Brambilla E."/>
            <person name="Klenk H.-P."/>
            <person name="Eisen J.A."/>
        </authorList>
    </citation>
    <scope>NUCLEOTIDE SEQUENCE</scope>
    <source>
        <strain evidence="2">DSM 3403</strain>
    </source>
</reference>
<keyword evidence="1" id="KW-1133">Transmembrane helix</keyword>
<keyword evidence="1" id="KW-0812">Transmembrane</keyword>
<name>H8KPF3_SOLCM</name>
<evidence type="ECO:0000313" key="2">
    <source>
        <dbReference type="EMBL" id="AFD05851.1"/>
    </source>
</evidence>
<dbReference type="Proteomes" id="UP000007590">
    <property type="component" value="Chromosome"/>
</dbReference>
<feature type="transmembrane region" description="Helical" evidence="1">
    <location>
        <begin position="50"/>
        <end position="72"/>
    </location>
</feature>
<protein>
    <submittedName>
        <fullName evidence="2">Uncharacterized protein</fullName>
    </submittedName>
</protein>
<evidence type="ECO:0000256" key="1">
    <source>
        <dbReference type="SAM" id="Phobius"/>
    </source>
</evidence>
<dbReference type="KEGG" id="scn:Solca_0727"/>
<keyword evidence="1" id="KW-0472">Membrane</keyword>
<dbReference type="HOGENOM" id="CLU_2636151_0_0_10"/>
<dbReference type="AlphaFoldDB" id="H8KPF3"/>
<dbReference type="RefSeq" id="WP_014679079.1">
    <property type="nucleotide sequence ID" value="NC_017770.1"/>
</dbReference>